<reference evidence="2 3" key="1">
    <citation type="submission" date="2019-11" db="EMBL/GenBank/DDBJ databases">
        <title>Whole genome shotgun sequencing (WGS) data from Adlercreutzia equolifaciens ResAG-91, Eggerthella lenta MRI-F36, MRI-F37, MRI-F40, ResAG-49, ResAG-88, ResAG-121, ResAG-145, and Gordonibacter sp. ResAG-5, ResAG-26, ResAG-43, ResAG-50, ResAG-59.</title>
        <authorList>
            <person name="Stoll D.A."/>
            <person name="Danylec N."/>
            <person name="Franz C.M.A.P."/>
            <person name="Huch M."/>
        </authorList>
    </citation>
    <scope>NUCLEOTIDE SEQUENCE [LARGE SCALE GENOMIC DNA]</scope>
    <source>
        <strain evidence="2 3">ResAG-91</strain>
    </source>
</reference>
<evidence type="ECO:0000313" key="3">
    <source>
        <dbReference type="Proteomes" id="UP000488839"/>
    </source>
</evidence>
<proteinExistence type="predicted"/>
<dbReference type="InterPro" id="IPR000182">
    <property type="entry name" value="GNAT_dom"/>
</dbReference>
<dbReference type="PANTHER" id="PTHR43072">
    <property type="entry name" value="N-ACETYLTRANSFERASE"/>
    <property type="match status" value="1"/>
</dbReference>
<dbReference type="Gene3D" id="3.40.630.30">
    <property type="match status" value="1"/>
</dbReference>
<dbReference type="AlphaFoldDB" id="A0A7K1T579"/>
<dbReference type="CDD" id="cd04301">
    <property type="entry name" value="NAT_SF"/>
    <property type="match status" value="1"/>
</dbReference>
<dbReference type="GO" id="GO:0016747">
    <property type="term" value="F:acyltransferase activity, transferring groups other than amino-acyl groups"/>
    <property type="evidence" value="ECO:0007669"/>
    <property type="project" value="InterPro"/>
</dbReference>
<feature type="domain" description="N-acetyltransferase" evidence="1">
    <location>
        <begin position="17"/>
        <end position="176"/>
    </location>
</feature>
<dbReference type="EMBL" id="WPOO01000008">
    <property type="protein sequence ID" value="MVN58785.1"/>
    <property type="molecule type" value="Genomic_DNA"/>
</dbReference>
<gene>
    <name evidence="2" type="ORF">GO707_06065</name>
</gene>
<organism evidence="2 3">
    <name type="scientific">Adlercreutzia rubneri</name>
    <dbReference type="NCBI Taxonomy" id="2916441"/>
    <lineage>
        <taxon>Bacteria</taxon>
        <taxon>Bacillati</taxon>
        <taxon>Actinomycetota</taxon>
        <taxon>Coriobacteriia</taxon>
        <taxon>Eggerthellales</taxon>
        <taxon>Eggerthellaceae</taxon>
        <taxon>Adlercreutzia</taxon>
    </lineage>
</organism>
<dbReference type="PANTHER" id="PTHR43072:SF8">
    <property type="entry name" value="ACYLTRANSFERASE FABY-RELATED"/>
    <property type="match status" value="1"/>
</dbReference>
<evidence type="ECO:0000313" key="2">
    <source>
        <dbReference type="EMBL" id="MVN58785.1"/>
    </source>
</evidence>
<dbReference type="SUPFAM" id="SSF55729">
    <property type="entry name" value="Acyl-CoA N-acyltransferases (Nat)"/>
    <property type="match status" value="1"/>
</dbReference>
<keyword evidence="3" id="KW-1185">Reference proteome</keyword>
<sequence>MVVTASRRRFKGGSVVRTVRLATEADAAGILAVYAPYIRDTAITFETETPSLDAFRCRMASIIGDYPYLVVEEDGSIVGFAYAHRLGERAAYAWNAELSIYFAPGYTSRGWGSVLFWALIDLLALQGVRNAYSLITVPNEVSLALHEKLGFTLMGVQKEAGYKLGAWHDVAWLRMAIGDFSAAPEPRVPLSAMDPDQVAEVLTAAEDALARLG</sequence>
<comment type="caution">
    <text evidence="2">The sequence shown here is derived from an EMBL/GenBank/DDBJ whole genome shotgun (WGS) entry which is preliminary data.</text>
</comment>
<dbReference type="Proteomes" id="UP000488839">
    <property type="component" value="Unassembled WGS sequence"/>
</dbReference>
<accession>A0A7K1T579</accession>
<protein>
    <submittedName>
        <fullName evidence="2">GNAT family N-acetyltransferase</fullName>
    </submittedName>
</protein>
<dbReference type="Pfam" id="PF13420">
    <property type="entry name" value="Acetyltransf_4"/>
    <property type="match status" value="1"/>
</dbReference>
<dbReference type="PROSITE" id="PS51186">
    <property type="entry name" value="GNAT"/>
    <property type="match status" value="1"/>
</dbReference>
<dbReference type="InterPro" id="IPR016181">
    <property type="entry name" value="Acyl_CoA_acyltransferase"/>
</dbReference>
<name>A0A7K1T579_9ACTN</name>
<evidence type="ECO:0000259" key="1">
    <source>
        <dbReference type="PROSITE" id="PS51186"/>
    </source>
</evidence>